<proteinExistence type="predicted"/>
<accession>A0A6L2NIJ3</accession>
<dbReference type="AlphaFoldDB" id="A0A6L2NIJ3"/>
<comment type="caution">
    <text evidence="2">The sequence shown here is derived from an EMBL/GenBank/DDBJ whole genome shotgun (WGS) entry which is preliminary data.</text>
</comment>
<dbReference type="EMBL" id="BKCJ010009072">
    <property type="protein sequence ID" value="GEU85269.1"/>
    <property type="molecule type" value="Genomic_DNA"/>
</dbReference>
<protein>
    <submittedName>
        <fullName evidence="2">Uncharacterized protein</fullName>
    </submittedName>
</protein>
<feature type="region of interest" description="Disordered" evidence="1">
    <location>
        <begin position="86"/>
        <end position="115"/>
    </location>
</feature>
<evidence type="ECO:0000313" key="2">
    <source>
        <dbReference type="EMBL" id="GEU85269.1"/>
    </source>
</evidence>
<feature type="region of interest" description="Disordered" evidence="1">
    <location>
        <begin position="36"/>
        <end position="55"/>
    </location>
</feature>
<organism evidence="2">
    <name type="scientific">Tanacetum cinerariifolium</name>
    <name type="common">Dalmatian daisy</name>
    <name type="synonym">Chrysanthemum cinerariifolium</name>
    <dbReference type="NCBI Taxonomy" id="118510"/>
    <lineage>
        <taxon>Eukaryota</taxon>
        <taxon>Viridiplantae</taxon>
        <taxon>Streptophyta</taxon>
        <taxon>Embryophyta</taxon>
        <taxon>Tracheophyta</taxon>
        <taxon>Spermatophyta</taxon>
        <taxon>Magnoliopsida</taxon>
        <taxon>eudicotyledons</taxon>
        <taxon>Gunneridae</taxon>
        <taxon>Pentapetalae</taxon>
        <taxon>asterids</taxon>
        <taxon>campanulids</taxon>
        <taxon>Asterales</taxon>
        <taxon>Asteraceae</taxon>
        <taxon>Asteroideae</taxon>
        <taxon>Anthemideae</taxon>
        <taxon>Anthemidinae</taxon>
        <taxon>Tanacetum</taxon>
    </lineage>
</organism>
<sequence length="223" mass="24935">MWSWPGPRSPVENPPYTEVARVSDLEKETIAMGALVNKRRRKKGPGAEEGSCRLPPLTEYPRGEIIGCHGNRNGSYYLRTCDPRDTRSCGGRGSSRKAVVAKDPDSKKSTSFTSMVGSPGSIYQPGWGVTNNCRLDTPATCQDMVDHIVPPLYFSELRHLPNDEFLNQYNTTLVRQVAMGSQLREKKLEALLEAEADMKDIAEAKNVELVKELESLRVQFYDL</sequence>
<reference evidence="2" key="1">
    <citation type="journal article" date="2019" name="Sci. Rep.">
        <title>Draft genome of Tanacetum cinerariifolium, the natural source of mosquito coil.</title>
        <authorList>
            <person name="Yamashiro T."/>
            <person name="Shiraishi A."/>
            <person name="Satake H."/>
            <person name="Nakayama K."/>
        </authorList>
    </citation>
    <scope>NUCLEOTIDE SEQUENCE</scope>
</reference>
<gene>
    <name evidence="2" type="ORF">Tci_057247</name>
</gene>
<evidence type="ECO:0000256" key="1">
    <source>
        <dbReference type="SAM" id="MobiDB-lite"/>
    </source>
</evidence>
<name>A0A6L2NIJ3_TANCI</name>